<comment type="caution">
    <text evidence="2">The sequence shown here is derived from an EMBL/GenBank/DDBJ whole genome shotgun (WGS) entry which is preliminary data.</text>
</comment>
<gene>
    <name evidence="2" type="ORF">OOA_08077</name>
</gene>
<proteinExistence type="inferred from homology"/>
<sequence length="115" mass="13135">MKKSGSSNDNAQQPCLVLCTTNNQNNAIKIAQMLLDRHLAACVSLLPELTSIYRWKDDITQDKEILILIKSIHKNQTELFDAIKEIHPYETPELISLDLEHVDGGYLDWLIKSMK</sequence>
<dbReference type="GO" id="GO:0005507">
    <property type="term" value="F:copper ion binding"/>
    <property type="evidence" value="ECO:0007669"/>
    <property type="project" value="TreeGrafter"/>
</dbReference>
<dbReference type="GO" id="GO:0010038">
    <property type="term" value="P:response to metal ion"/>
    <property type="evidence" value="ECO:0007669"/>
    <property type="project" value="InterPro"/>
</dbReference>
<dbReference type="STRING" id="1141662.OOA_08077"/>
<dbReference type="AlphaFoldDB" id="K8X136"/>
<dbReference type="OrthoDB" id="37622at2"/>
<reference evidence="2 3" key="1">
    <citation type="journal article" date="2012" name="BMC Genomics">
        <title>Comparative genomics of bacteria in the genus Providencia isolated from wild Drosophila melanogaster.</title>
        <authorList>
            <person name="Galac M.R."/>
            <person name="Lazzaro B.P."/>
        </authorList>
    </citation>
    <scope>NUCLEOTIDE SEQUENCE [LARGE SCALE GENOMIC DNA]</scope>
    <source>
        <strain evidence="2 3">DSM 19968</strain>
    </source>
</reference>
<dbReference type="InterPro" id="IPR015867">
    <property type="entry name" value="N-reg_PII/ATP_PRibTrfase_C"/>
</dbReference>
<evidence type="ECO:0000256" key="1">
    <source>
        <dbReference type="ARBA" id="ARBA00010169"/>
    </source>
</evidence>
<dbReference type="PANTHER" id="PTHR23419:SF8">
    <property type="entry name" value="FI09726P"/>
    <property type="match status" value="1"/>
</dbReference>
<evidence type="ECO:0000313" key="3">
    <source>
        <dbReference type="Proteomes" id="UP000009336"/>
    </source>
</evidence>
<dbReference type="Gene3D" id="3.30.70.120">
    <property type="match status" value="1"/>
</dbReference>
<dbReference type="PATRIC" id="fig|1141662.3.peg.1639"/>
<organism evidence="2 3">
    <name type="scientific">Providencia burhodogranariea DSM 19968</name>
    <dbReference type="NCBI Taxonomy" id="1141662"/>
    <lineage>
        <taxon>Bacteria</taxon>
        <taxon>Pseudomonadati</taxon>
        <taxon>Pseudomonadota</taxon>
        <taxon>Gammaproteobacteria</taxon>
        <taxon>Enterobacterales</taxon>
        <taxon>Morganellaceae</taxon>
        <taxon>Providencia</taxon>
    </lineage>
</organism>
<dbReference type="Proteomes" id="UP000009336">
    <property type="component" value="Unassembled WGS sequence"/>
</dbReference>
<evidence type="ECO:0000313" key="2">
    <source>
        <dbReference type="EMBL" id="EKT62190.1"/>
    </source>
</evidence>
<dbReference type="RefSeq" id="WP_008911636.1">
    <property type="nucleotide sequence ID" value="NZ_KB233222.1"/>
</dbReference>
<keyword evidence="3" id="KW-1185">Reference proteome</keyword>
<comment type="similarity">
    <text evidence="1">Belongs to the CutA family.</text>
</comment>
<dbReference type="Pfam" id="PF03091">
    <property type="entry name" value="CutA1"/>
    <property type="match status" value="1"/>
</dbReference>
<accession>K8X136</accession>
<dbReference type="InterPro" id="IPR011322">
    <property type="entry name" value="N-reg_PII-like_a/b"/>
</dbReference>
<protein>
    <recommendedName>
        <fullName evidence="4">Divalent-cation tolerance protein CutA</fullName>
    </recommendedName>
</protein>
<dbReference type="HOGENOM" id="CLU_098807_3_0_6"/>
<dbReference type="InterPro" id="IPR004323">
    <property type="entry name" value="Ion_tolerance_CutA"/>
</dbReference>
<name>K8X136_9GAMM</name>
<dbReference type="EMBL" id="AKKL01000021">
    <property type="protein sequence ID" value="EKT62190.1"/>
    <property type="molecule type" value="Genomic_DNA"/>
</dbReference>
<dbReference type="eggNOG" id="COG1324">
    <property type="taxonomic scope" value="Bacteria"/>
</dbReference>
<dbReference type="PANTHER" id="PTHR23419">
    <property type="entry name" value="DIVALENT CATION TOLERANCE CUTA-RELATED"/>
    <property type="match status" value="1"/>
</dbReference>
<evidence type="ECO:0008006" key="4">
    <source>
        <dbReference type="Google" id="ProtNLM"/>
    </source>
</evidence>
<dbReference type="SUPFAM" id="SSF54913">
    <property type="entry name" value="GlnB-like"/>
    <property type="match status" value="1"/>
</dbReference>